<evidence type="ECO:0000256" key="1">
    <source>
        <dbReference type="SAM" id="Phobius"/>
    </source>
</evidence>
<dbReference type="KEGG" id="dpb:BABL1_gene_54"/>
<proteinExistence type="predicted"/>
<dbReference type="STRING" id="673862.BABL1_gene_54"/>
<keyword evidence="1" id="KW-0472">Membrane</keyword>
<sequence>MAIDFIFSVLNFLSIIVVAIYVFYKYILPSVLKAFEEDKTSLKALFDQENDLITFDRELDQSILDQNELGKRLSLKFKEWQSVVQLEKEEKFNQSIKYNSEINNRLKIQSDNYKTQKIKEQLKPDILKNLEINLNNYFEDPDNVDKYFDSILSNMNKRVNLKKDN</sequence>
<keyword evidence="1" id="KW-1133">Transmembrane helix</keyword>
<dbReference type="RefSeq" id="WP_023792802.1">
    <property type="nucleotide sequence ID" value="NC_023003.1"/>
</dbReference>
<accession>V6DH84</accession>
<keyword evidence="1" id="KW-0812">Transmembrane</keyword>
<evidence type="ECO:0000313" key="2">
    <source>
        <dbReference type="EMBL" id="CDK30920.1"/>
    </source>
</evidence>
<gene>
    <name evidence="2" type="ORF">BABL1_gene_54</name>
</gene>
<dbReference type="Proteomes" id="UP000018769">
    <property type="component" value="Chromosome I"/>
</dbReference>
<dbReference type="HOGENOM" id="CLU_1607814_0_0_7"/>
<reference evidence="2 3" key="1">
    <citation type="journal article" date="2015" name="Biol. Direct">
        <title>Babela massiliensis, a representative of a widespread bacterial phylum with unusual adaptations to parasitism in amoebae.</title>
        <authorList>
            <person name="Pagnier I."/>
            <person name="Yutin N."/>
            <person name="Croce O."/>
            <person name="Makarova K.S."/>
            <person name="Wolf Y.I."/>
            <person name="Benamar S."/>
            <person name="Raoult D."/>
            <person name="Koonin E.V."/>
            <person name="La Scola B."/>
        </authorList>
    </citation>
    <scope>NUCLEOTIDE SEQUENCE [LARGE SCALE GENOMIC DNA]</scope>
    <source>
        <strain evidence="3">BABL1</strain>
    </source>
</reference>
<dbReference type="EMBL" id="HG793133">
    <property type="protein sequence ID" value="CDK30920.1"/>
    <property type="molecule type" value="Genomic_DNA"/>
</dbReference>
<protein>
    <submittedName>
        <fullName evidence="2">Uncharacterized protein</fullName>
    </submittedName>
</protein>
<name>V6DH84_9BACT</name>
<feature type="transmembrane region" description="Helical" evidence="1">
    <location>
        <begin position="6"/>
        <end position="24"/>
    </location>
</feature>
<dbReference type="AlphaFoldDB" id="V6DH84"/>
<organism evidence="2 3">
    <name type="scientific">Candidatus Babela massiliensis</name>
    <dbReference type="NCBI Taxonomy" id="673862"/>
    <lineage>
        <taxon>Bacteria</taxon>
        <taxon>Candidatus Babelota</taxon>
        <taxon>Candidatus Babeliae</taxon>
        <taxon>Candidatus Babeliales</taxon>
        <taxon>Candidatus Babeliaceae</taxon>
        <taxon>Candidatus Babela</taxon>
    </lineage>
</organism>
<keyword evidence="3" id="KW-1185">Reference proteome</keyword>
<evidence type="ECO:0000313" key="3">
    <source>
        <dbReference type="Proteomes" id="UP000018769"/>
    </source>
</evidence>